<dbReference type="Proteomes" id="UP000729402">
    <property type="component" value="Unassembled WGS sequence"/>
</dbReference>
<protein>
    <submittedName>
        <fullName evidence="1">Uncharacterized protein</fullName>
    </submittedName>
</protein>
<evidence type="ECO:0000313" key="1">
    <source>
        <dbReference type="EMBL" id="KAG8065283.1"/>
    </source>
</evidence>
<dbReference type="EMBL" id="JAAALK010000285">
    <property type="protein sequence ID" value="KAG8065283.1"/>
    <property type="molecule type" value="Genomic_DNA"/>
</dbReference>
<keyword evidence="2" id="KW-1185">Reference proteome</keyword>
<reference evidence="1" key="1">
    <citation type="journal article" date="2021" name="bioRxiv">
        <title>Whole Genome Assembly and Annotation of Northern Wild Rice, Zizania palustris L., Supports a Whole Genome Duplication in the Zizania Genus.</title>
        <authorList>
            <person name="Haas M."/>
            <person name="Kono T."/>
            <person name="Macchietto M."/>
            <person name="Millas R."/>
            <person name="McGilp L."/>
            <person name="Shao M."/>
            <person name="Duquette J."/>
            <person name="Hirsch C.N."/>
            <person name="Kimball J."/>
        </authorList>
    </citation>
    <scope>NUCLEOTIDE SEQUENCE</scope>
    <source>
        <tissue evidence="1">Fresh leaf tissue</tissue>
    </source>
</reference>
<evidence type="ECO:0000313" key="2">
    <source>
        <dbReference type="Proteomes" id="UP000729402"/>
    </source>
</evidence>
<proteinExistence type="predicted"/>
<dbReference type="AlphaFoldDB" id="A0A8J5VZG3"/>
<organism evidence="1 2">
    <name type="scientific">Zizania palustris</name>
    <name type="common">Northern wild rice</name>
    <dbReference type="NCBI Taxonomy" id="103762"/>
    <lineage>
        <taxon>Eukaryota</taxon>
        <taxon>Viridiplantae</taxon>
        <taxon>Streptophyta</taxon>
        <taxon>Embryophyta</taxon>
        <taxon>Tracheophyta</taxon>
        <taxon>Spermatophyta</taxon>
        <taxon>Magnoliopsida</taxon>
        <taxon>Liliopsida</taxon>
        <taxon>Poales</taxon>
        <taxon>Poaceae</taxon>
        <taxon>BOP clade</taxon>
        <taxon>Oryzoideae</taxon>
        <taxon>Oryzeae</taxon>
        <taxon>Zizaniinae</taxon>
        <taxon>Zizania</taxon>
    </lineage>
</organism>
<accession>A0A8J5VZG3</accession>
<gene>
    <name evidence="1" type="ORF">GUJ93_ZPchr0004g39706</name>
</gene>
<comment type="caution">
    <text evidence="1">The sequence shown here is derived from an EMBL/GenBank/DDBJ whole genome shotgun (WGS) entry which is preliminary data.</text>
</comment>
<name>A0A8J5VZG3_ZIZPA</name>
<sequence length="98" mass="10462">MERKKSLSTPRSISLMWAGSISRTFAPPLLPPAWFRRCPFSRSASPLPASHSVLPSSLSASRLVLSLPFLPLGADPAHLPLGIDVSSHAPDHLGIGSR</sequence>
<reference evidence="1" key="2">
    <citation type="submission" date="2021-02" db="EMBL/GenBank/DDBJ databases">
        <authorList>
            <person name="Kimball J.A."/>
            <person name="Haas M.W."/>
            <person name="Macchietto M."/>
            <person name="Kono T."/>
            <person name="Duquette J."/>
            <person name="Shao M."/>
        </authorList>
    </citation>
    <scope>NUCLEOTIDE SEQUENCE</scope>
    <source>
        <tissue evidence="1">Fresh leaf tissue</tissue>
    </source>
</reference>